<keyword evidence="12 17" id="KW-1133">Transmembrane helix</keyword>
<dbReference type="InterPro" id="IPR019173">
    <property type="entry name" value="NADH_UbQ_OxRdtase_B5_su"/>
</dbReference>
<organism evidence="18">
    <name type="scientific">Tabanus bromius</name>
    <name type="common">Band-eyed brown horse fly</name>
    <dbReference type="NCBI Taxonomy" id="304241"/>
    <lineage>
        <taxon>Eukaryota</taxon>
        <taxon>Metazoa</taxon>
        <taxon>Ecdysozoa</taxon>
        <taxon>Arthropoda</taxon>
        <taxon>Hexapoda</taxon>
        <taxon>Insecta</taxon>
        <taxon>Pterygota</taxon>
        <taxon>Neoptera</taxon>
        <taxon>Endopterygota</taxon>
        <taxon>Diptera</taxon>
        <taxon>Brachycera</taxon>
        <taxon>Tabanomorpha</taxon>
        <taxon>Tabanoidea</taxon>
        <taxon>Tabanidae</taxon>
        <taxon>Tabanus</taxon>
    </lineage>
</organism>
<feature type="transmembrane region" description="Helical" evidence="17">
    <location>
        <begin position="64"/>
        <end position="86"/>
    </location>
</feature>
<dbReference type="PANTHER" id="PTHR13178:SF0">
    <property type="entry name" value="NADH DEHYDROGENASE [UBIQUINONE] 1 BETA SUBCOMPLEX SUBUNIT 5, MITOCHONDRIAL"/>
    <property type="match status" value="1"/>
</dbReference>
<accession>A0A0K8TTY2</accession>
<keyword evidence="14 17" id="KW-0472">Membrane</keyword>
<protein>
    <recommendedName>
        <fullName evidence="5">NADH dehydrogenase [ubiquinone] 1 beta subcomplex subunit 5, mitochondrial</fullName>
    </recommendedName>
    <alternativeName>
        <fullName evidence="16">Complex I-SGDH</fullName>
    </alternativeName>
    <alternativeName>
        <fullName evidence="15">NADH-ubiquinone oxidoreductase SGDH subunit</fullName>
    </alternativeName>
</protein>
<keyword evidence="6" id="KW-0813">Transport</keyword>
<reference evidence="18" key="1">
    <citation type="journal article" date="2015" name="Insect Biochem. Mol. Biol.">
        <title>An insight into the sialome of the horse fly, Tabanus bromius.</title>
        <authorList>
            <person name="Ribeiro J.M."/>
            <person name="Kazimirova M."/>
            <person name="Takac P."/>
            <person name="Andersen J.F."/>
            <person name="Francischetti I.M."/>
        </authorList>
    </citation>
    <scope>NUCLEOTIDE SEQUENCE</scope>
</reference>
<dbReference type="EMBL" id="GDAI01000188">
    <property type="protein sequence ID" value="JAI17415.1"/>
    <property type="molecule type" value="mRNA"/>
</dbReference>
<comment type="subunit">
    <text evidence="4">Complex I is composed of 45 different subunits.</text>
</comment>
<evidence type="ECO:0000256" key="11">
    <source>
        <dbReference type="ARBA" id="ARBA00022982"/>
    </source>
</evidence>
<evidence type="ECO:0000256" key="17">
    <source>
        <dbReference type="SAM" id="Phobius"/>
    </source>
</evidence>
<comment type="similarity">
    <text evidence="3">Belongs to the complex I NDUFB5 subunit family.</text>
</comment>
<evidence type="ECO:0000313" key="18">
    <source>
        <dbReference type="EMBL" id="JAI17415.1"/>
    </source>
</evidence>
<dbReference type="PANTHER" id="PTHR13178">
    <property type="entry name" value="NADH-UBIQUINONE OXIDOREDUCTASE SGDH SUBUNIT"/>
    <property type="match status" value="1"/>
</dbReference>
<evidence type="ECO:0000256" key="13">
    <source>
        <dbReference type="ARBA" id="ARBA00023128"/>
    </source>
</evidence>
<evidence type="ECO:0000256" key="10">
    <source>
        <dbReference type="ARBA" id="ARBA00022946"/>
    </source>
</evidence>
<evidence type="ECO:0000256" key="12">
    <source>
        <dbReference type="ARBA" id="ARBA00022989"/>
    </source>
</evidence>
<evidence type="ECO:0000256" key="15">
    <source>
        <dbReference type="ARBA" id="ARBA00032395"/>
    </source>
</evidence>
<evidence type="ECO:0000256" key="7">
    <source>
        <dbReference type="ARBA" id="ARBA00022660"/>
    </source>
</evidence>
<evidence type="ECO:0000256" key="3">
    <source>
        <dbReference type="ARBA" id="ARBA00007152"/>
    </source>
</evidence>
<keyword evidence="9" id="KW-0999">Mitochondrion inner membrane</keyword>
<sequence>MTIWSSLSKNLINFTKNNSLLRSTIANKARQNGMKIRNMSDDHGHKTFFITPSRFQWHKFKDMLHFYVMLGVIPITAIVFYCNIFIGPATLTPIPEGYTPKHWEYHRHPISRFLARYIYPSPQEGYEKMLHYLYEENEKAQIRKLETQVREKMSERNDYQAYYYRPAIAKYHRISKEAADYLESLRGD</sequence>
<name>A0A0K8TTY2_TABBR</name>
<evidence type="ECO:0000256" key="1">
    <source>
        <dbReference type="ARBA" id="ARBA00003195"/>
    </source>
</evidence>
<keyword evidence="10" id="KW-0809">Transit peptide</keyword>
<proteinExistence type="evidence at transcript level"/>
<keyword evidence="8 17" id="KW-0812">Transmembrane</keyword>
<evidence type="ECO:0000256" key="16">
    <source>
        <dbReference type="ARBA" id="ARBA00032550"/>
    </source>
</evidence>
<dbReference type="Pfam" id="PF09781">
    <property type="entry name" value="NDUF_B5"/>
    <property type="match status" value="1"/>
</dbReference>
<evidence type="ECO:0000256" key="6">
    <source>
        <dbReference type="ARBA" id="ARBA00022448"/>
    </source>
</evidence>
<evidence type="ECO:0000256" key="5">
    <source>
        <dbReference type="ARBA" id="ARBA00015175"/>
    </source>
</evidence>
<comment type="function">
    <text evidence="1">Accessory subunit of the mitochondrial membrane respiratory chain NADH dehydrogenase (Complex I), that is believed not to be involved in catalysis. Complex I functions in the transfer of electrons from NADH to the respiratory chain. The immediate electron acceptor for the enzyme is believed to be ubiquinone.</text>
</comment>
<evidence type="ECO:0000256" key="2">
    <source>
        <dbReference type="ARBA" id="ARBA00004434"/>
    </source>
</evidence>
<comment type="subcellular location">
    <subcellularLocation>
        <location evidence="2">Mitochondrion inner membrane</location>
        <topology evidence="2">Single-pass membrane protein</topology>
    </subcellularLocation>
</comment>
<keyword evidence="7" id="KW-0679">Respiratory chain</keyword>
<dbReference type="AlphaFoldDB" id="A0A0K8TTY2"/>
<keyword evidence="11" id="KW-0249">Electron transport</keyword>
<keyword evidence="18" id="KW-0830">Ubiquinone</keyword>
<evidence type="ECO:0000256" key="14">
    <source>
        <dbReference type="ARBA" id="ARBA00023136"/>
    </source>
</evidence>
<evidence type="ECO:0000256" key="9">
    <source>
        <dbReference type="ARBA" id="ARBA00022792"/>
    </source>
</evidence>
<dbReference type="GO" id="GO:0005743">
    <property type="term" value="C:mitochondrial inner membrane"/>
    <property type="evidence" value="ECO:0007669"/>
    <property type="project" value="UniProtKB-SubCell"/>
</dbReference>
<keyword evidence="13" id="KW-0496">Mitochondrion</keyword>
<evidence type="ECO:0000256" key="4">
    <source>
        <dbReference type="ARBA" id="ARBA00011533"/>
    </source>
</evidence>
<evidence type="ECO:0000256" key="8">
    <source>
        <dbReference type="ARBA" id="ARBA00022692"/>
    </source>
</evidence>